<feature type="transmembrane region" description="Helical" evidence="6">
    <location>
        <begin position="207"/>
        <end position="225"/>
    </location>
</feature>
<dbReference type="GO" id="GO:0046872">
    <property type="term" value="F:metal ion binding"/>
    <property type="evidence" value="ECO:0007669"/>
    <property type="project" value="UniProtKB-KW"/>
</dbReference>
<feature type="domain" description="4Fe-4S ferredoxin-type" evidence="7">
    <location>
        <begin position="359"/>
        <end position="392"/>
    </location>
</feature>
<dbReference type="InterPro" id="IPR009051">
    <property type="entry name" value="Helical_ferredxn"/>
</dbReference>
<dbReference type="PROSITE" id="PS00198">
    <property type="entry name" value="4FE4S_FER_1"/>
    <property type="match status" value="2"/>
</dbReference>
<dbReference type="PANTHER" id="PTHR43255:SF1">
    <property type="entry name" value="IRON-SULFUR-BINDING OXIDOREDUCTASE FADF-RELATED"/>
    <property type="match status" value="1"/>
</dbReference>
<dbReference type="STRING" id="283786.SAMN04487990_10445"/>
<keyword evidence="2" id="KW-0479">Metal-binding</keyword>
<evidence type="ECO:0000256" key="5">
    <source>
        <dbReference type="ARBA" id="ARBA00023014"/>
    </source>
</evidence>
<organism evidence="8 9">
    <name type="scientific">Bizionia paragorgiae</name>
    <dbReference type="NCBI Taxonomy" id="283786"/>
    <lineage>
        <taxon>Bacteria</taxon>
        <taxon>Pseudomonadati</taxon>
        <taxon>Bacteroidota</taxon>
        <taxon>Flavobacteriia</taxon>
        <taxon>Flavobacteriales</taxon>
        <taxon>Flavobacteriaceae</taxon>
        <taxon>Bizionia</taxon>
    </lineage>
</organism>
<evidence type="ECO:0000313" key="8">
    <source>
        <dbReference type="EMBL" id="SDZ91699.1"/>
    </source>
</evidence>
<dbReference type="OrthoDB" id="9769677at2"/>
<keyword evidence="6" id="KW-1133">Transmembrane helix</keyword>
<dbReference type="GO" id="GO:0051539">
    <property type="term" value="F:4 iron, 4 sulfur cluster binding"/>
    <property type="evidence" value="ECO:0007669"/>
    <property type="project" value="UniProtKB-KW"/>
</dbReference>
<feature type="transmembrane region" description="Helical" evidence="6">
    <location>
        <begin position="105"/>
        <end position="129"/>
    </location>
</feature>
<dbReference type="Gene3D" id="1.20.950.20">
    <property type="entry name" value="Transmembrane di-heme cytochromes, Chain C"/>
    <property type="match status" value="1"/>
</dbReference>
<dbReference type="PANTHER" id="PTHR43255">
    <property type="entry name" value="IRON-SULFUR-BINDING OXIDOREDUCTASE FADF-RELATED-RELATED"/>
    <property type="match status" value="1"/>
</dbReference>
<dbReference type="Pfam" id="PF13187">
    <property type="entry name" value="Fer4_9"/>
    <property type="match status" value="1"/>
</dbReference>
<feature type="transmembrane region" description="Helical" evidence="6">
    <location>
        <begin position="6"/>
        <end position="24"/>
    </location>
</feature>
<evidence type="ECO:0000256" key="1">
    <source>
        <dbReference type="ARBA" id="ARBA00022485"/>
    </source>
</evidence>
<dbReference type="SUPFAM" id="SSF103501">
    <property type="entry name" value="Respiratory nitrate reductase 1 gamma chain"/>
    <property type="match status" value="1"/>
</dbReference>
<protein>
    <submittedName>
        <fullName evidence="8">4Fe-4S dicluster domain-containing protein</fullName>
    </submittedName>
</protein>
<keyword evidence="6" id="KW-0472">Membrane</keyword>
<dbReference type="EMBL" id="FNQK01000004">
    <property type="protein sequence ID" value="SDZ91699.1"/>
    <property type="molecule type" value="Genomic_DNA"/>
</dbReference>
<keyword evidence="5" id="KW-0411">Iron-sulfur</keyword>
<feature type="transmembrane region" description="Helical" evidence="6">
    <location>
        <begin position="68"/>
        <end position="93"/>
    </location>
</feature>
<keyword evidence="9" id="KW-1185">Reference proteome</keyword>
<dbReference type="SUPFAM" id="SSF46548">
    <property type="entry name" value="alpha-helical ferredoxin"/>
    <property type="match status" value="1"/>
</dbReference>
<evidence type="ECO:0000256" key="2">
    <source>
        <dbReference type="ARBA" id="ARBA00022723"/>
    </source>
</evidence>
<evidence type="ECO:0000256" key="4">
    <source>
        <dbReference type="ARBA" id="ARBA00023004"/>
    </source>
</evidence>
<evidence type="ECO:0000313" key="9">
    <source>
        <dbReference type="Proteomes" id="UP000198846"/>
    </source>
</evidence>
<dbReference type="RefSeq" id="WP_092132574.1">
    <property type="nucleotide sequence ID" value="NZ_FNQK01000004.1"/>
</dbReference>
<feature type="transmembrane region" description="Helical" evidence="6">
    <location>
        <begin position="150"/>
        <end position="169"/>
    </location>
</feature>
<feature type="domain" description="4Fe-4S ferredoxin-type" evidence="7">
    <location>
        <begin position="295"/>
        <end position="326"/>
    </location>
</feature>
<dbReference type="InterPro" id="IPR051460">
    <property type="entry name" value="HdrC_iron-sulfur_subunit"/>
</dbReference>
<sequence length="436" mass="49182">MDYIPNILFAIVLIAGIGYFASNVKKLIRNIKLGKAKDINDNKSERWKNVIMIALGQSKMVKRPVSGFLHVIVYVGFVIINIEMLEIIIDGLFGTHRILSGLGGFYGVLIGSFEILATLVFVAVVVFWIRRNIIKIKRFMSAEMKGWPKSDGNIILYFEMVLMALFLIMNATDVSFQNAGLGNVVSQYIAPLFSDFSESTLHIIERAAWWLHIIGILIFLNYLYFSKHLHILLAFPNTYYGKINPKGQFDNDDAVTKEVMLMMDPDADPFAAPEAGAEDEAPAKFGASDVQDLSWINLLNAYTCTECGRCTSECPANLTGKKLSPRKIMMDTRDRLEEVGKNIDANKGVFVDDGKQLLNDYITKEELWACTSCNACTEACPVSIDPLNIIMEMRRYLVMEESAAPMELNNMMTNIENNGAPWPYNQMDRLNWKDEN</sequence>
<gene>
    <name evidence="8" type="ORF">SAMN04487990_10445</name>
</gene>
<reference evidence="8 9" key="1">
    <citation type="submission" date="2016-10" db="EMBL/GenBank/DDBJ databases">
        <authorList>
            <person name="de Groot N.N."/>
        </authorList>
    </citation>
    <scope>NUCLEOTIDE SEQUENCE [LARGE SCALE GENOMIC DNA]</scope>
    <source>
        <strain evidence="8 9">DSM 23842</strain>
    </source>
</reference>
<dbReference type="PROSITE" id="PS51379">
    <property type="entry name" value="4FE4S_FER_2"/>
    <property type="match status" value="2"/>
</dbReference>
<dbReference type="Gene3D" id="1.10.1060.10">
    <property type="entry name" value="Alpha-helical ferredoxin"/>
    <property type="match status" value="1"/>
</dbReference>
<dbReference type="InterPro" id="IPR036197">
    <property type="entry name" value="NarG-like_sf"/>
</dbReference>
<dbReference type="AlphaFoldDB" id="A0A1H3WX30"/>
<evidence type="ECO:0000259" key="7">
    <source>
        <dbReference type="PROSITE" id="PS51379"/>
    </source>
</evidence>
<keyword evidence="3" id="KW-0560">Oxidoreductase</keyword>
<dbReference type="GO" id="GO:0005886">
    <property type="term" value="C:plasma membrane"/>
    <property type="evidence" value="ECO:0007669"/>
    <property type="project" value="TreeGrafter"/>
</dbReference>
<dbReference type="InterPro" id="IPR017900">
    <property type="entry name" value="4Fe4S_Fe_S_CS"/>
</dbReference>
<dbReference type="InterPro" id="IPR017896">
    <property type="entry name" value="4Fe4S_Fe-S-bd"/>
</dbReference>
<evidence type="ECO:0000256" key="3">
    <source>
        <dbReference type="ARBA" id="ARBA00023002"/>
    </source>
</evidence>
<keyword evidence="1" id="KW-0004">4Fe-4S</keyword>
<accession>A0A1H3WX30</accession>
<keyword evidence="6" id="KW-0812">Transmembrane</keyword>
<evidence type="ECO:0000256" key="6">
    <source>
        <dbReference type="SAM" id="Phobius"/>
    </source>
</evidence>
<dbReference type="GO" id="GO:0016491">
    <property type="term" value="F:oxidoreductase activity"/>
    <property type="evidence" value="ECO:0007669"/>
    <property type="project" value="UniProtKB-KW"/>
</dbReference>
<name>A0A1H3WX30_BIZPA</name>
<keyword evidence="4" id="KW-0408">Iron</keyword>
<dbReference type="Proteomes" id="UP000198846">
    <property type="component" value="Unassembled WGS sequence"/>
</dbReference>
<proteinExistence type="predicted"/>